<dbReference type="NCBIfam" id="TIGR02452">
    <property type="entry name" value="TIGR02452 family protein"/>
    <property type="match status" value="1"/>
</dbReference>
<dbReference type="PANTHER" id="PTHR35596:SF1">
    <property type="entry name" value="MICROBIAL-TYPE PARG CATALYTIC DOMAIN-CONTAINING PROTEIN"/>
    <property type="match status" value="1"/>
</dbReference>
<comment type="caution">
    <text evidence="3">The sequence shown here is derived from an EMBL/GenBank/DDBJ whole genome shotgun (WGS) entry which is preliminary data.</text>
</comment>
<dbReference type="Gene3D" id="3.40.220.10">
    <property type="entry name" value="Leucine Aminopeptidase, subunit E, domain 1"/>
    <property type="match status" value="1"/>
</dbReference>
<keyword evidence="4" id="KW-1185">Reference proteome</keyword>
<dbReference type="PANTHER" id="PTHR35596">
    <property type="entry name" value="DUF2263 DOMAIN-CONTAINING PROTEIN"/>
    <property type="match status" value="1"/>
</dbReference>
<evidence type="ECO:0000256" key="1">
    <source>
        <dbReference type="SAM" id="MobiDB-lite"/>
    </source>
</evidence>
<dbReference type="InterPro" id="IPR012664">
    <property type="entry name" value="CHP02452"/>
</dbReference>
<dbReference type="Proteomes" id="UP001562354">
    <property type="component" value="Unassembled WGS sequence"/>
</dbReference>
<feature type="region of interest" description="Disordered" evidence="1">
    <location>
        <begin position="375"/>
        <end position="395"/>
    </location>
</feature>
<dbReference type="Pfam" id="PF10021">
    <property type="entry name" value="PARG_cat_microb"/>
    <property type="match status" value="1"/>
</dbReference>
<feature type="domain" description="Microbial-type PARG catalytic" evidence="2">
    <location>
        <begin position="62"/>
        <end position="150"/>
    </location>
</feature>
<name>A0ABR3P9Q9_9PEZI</name>
<dbReference type="RefSeq" id="XP_069199169.1">
    <property type="nucleotide sequence ID" value="XM_069342662.1"/>
</dbReference>
<dbReference type="SUPFAM" id="SSF52949">
    <property type="entry name" value="Macro domain-like"/>
    <property type="match status" value="1"/>
</dbReference>
<dbReference type="InterPro" id="IPR043472">
    <property type="entry name" value="Macro_dom-like"/>
</dbReference>
<evidence type="ECO:0000313" key="3">
    <source>
        <dbReference type="EMBL" id="KAL1302893.1"/>
    </source>
</evidence>
<dbReference type="InterPro" id="IPR019261">
    <property type="entry name" value="PARG_cat_microbial"/>
</dbReference>
<proteinExistence type="predicted"/>
<dbReference type="GeneID" id="95976921"/>
<gene>
    <name evidence="3" type="ORF">AAFC00_003219</name>
</gene>
<protein>
    <recommendedName>
        <fullName evidence="2">Microbial-type PARG catalytic domain-containing protein</fullName>
    </recommendedName>
</protein>
<organism evidence="3 4">
    <name type="scientific">Neodothiora populina</name>
    <dbReference type="NCBI Taxonomy" id="2781224"/>
    <lineage>
        <taxon>Eukaryota</taxon>
        <taxon>Fungi</taxon>
        <taxon>Dikarya</taxon>
        <taxon>Ascomycota</taxon>
        <taxon>Pezizomycotina</taxon>
        <taxon>Dothideomycetes</taxon>
        <taxon>Dothideomycetidae</taxon>
        <taxon>Dothideales</taxon>
        <taxon>Dothioraceae</taxon>
        <taxon>Neodothiora</taxon>
    </lineage>
</organism>
<reference evidence="3 4" key="1">
    <citation type="submission" date="2024-07" db="EMBL/GenBank/DDBJ databases">
        <title>Draft sequence of the Neodothiora populina.</title>
        <authorList>
            <person name="Drown D.D."/>
            <person name="Schuette U.S."/>
            <person name="Buechlein A.B."/>
            <person name="Rusch D.R."/>
            <person name="Winton L.W."/>
            <person name="Adams G.A."/>
        </authorList>
    </citation>
    <scope>NUCLEOTIDE SEQUENCE [LARGE SCALE GENOMIC DNA]</scope>
    <source>
        <strain evidence="3 4">CPC 39397</strain>
    </source>
</reference>
<accession>A0ABR3P9Q9</accession>
<feature type="compositionally biased region" description="Acidic residues" evidence="1">
    <location>
        <begin position="378"/>
        <end position="395"/>
    </location>
</feature>
<dbReference type="EMBL" id="JBFMKM010000012">
    <property type="protein sequence ID" value="KAL1302893.1"/>
    <property type="molecule type" value="Genomic_DNA"/>
</dbReference>
<feature type="region of interest" description="Disordered" evidence="1">
    <location>
        <begin position="1"/>
        <end position="65"/>
    </location>
</feature>
<evidence type="ECO:0000313" key="4">
    <source>
        <dbReference type="Proteomes" id="UP001562354"/>
    </source>
</evidence>
<evidence type="ECO:0000259" key="2">
    <source>
        <dbReference type="Pfam" id="PF10021"/>
    </source>
</evidence>
<sequence length="545" mass="59577">MDRLRSNAVMRPQSTRRSQRSRKARDTINKVLPDLLKSSPRARHGVHSAKLVVDPPSPETSVASGASCPMTIRLRQTDTLTAARQLTPSSRHASISTLTETTQKPKNVCVLSMASPVRAGGGFLEGATSQEEFLCMRTTLYPSLWDDFYSLPQFGGIITPDVMVHRDSTPEAADLTKRERFFVDVISSSMMRFPGSANSRRFEADEGLEAACSCGVSYCDRDRDIVTQKMRAVLQIAQQQGAERLVLGAWGCGAYGHPAKEVAKIWRRVLLGGARSKAKWTGIKEVCFAIHDRTMLREFEKCFADVATQEPALPSPSEPAESKVESQKVSTSDVICELVSKIQETELQLDQLNNPRSKARLRDVLAELNRQLAHVGMEEDEDEMQPDDPDDEEADALDDATMHGIAASDGEDNSYYNFDSDDVATSGSVSPDASDLYEFKIPDASASIHHSLQQTSGNARPDTTMSASGFSSYECVNDVGMSPEGQFDHKSGWFSGSINGLSAFLSKPTRPPGSPVLRPNSSDMEVDGIGMGLDAYLRRFSSDGA</sequence>